<keyword evidence="1" id="KW-0812">Transmembrane</keyword>
<feature type="transmembrane region" description="Helical" evidence="1">
    <location>
        <begin position="12"/>
        <end position="45"/>
    </location>
</feature>
<keyword evidence="1" id="KW-0472">Membrane</keyword>
<organism evidence="2 3">
    <name type="scientific">Paenibacillus thermoaerophilus</name>
    <dbReference type="NCBI Taxonomy" id="1215385"/>
    <lineage>
        <taxon>Bacteria</taxon>
        <taxon>Bacillati</taxon>
        <taxon>Bacillota</taxon>
        <taxon>Bacilli</taxon>
        <taxon>Bacillales</taxon>
        <taxon>Paenibacillaceae</taxon>
        <taxon>Paenibacillus</taxon>
    </lineage>
</organism>
<comment type="caution">
    <text evidence="2">The sequence shown here is derived from an EMBL/GenBank/DDBJ whole genome shotgun (WGS) entry which is preliminary data.</text>
</comment>
<dbReference type="Proteomes" id="UP001596528">
    <property type="component" value="Unassembled WGS sequence"/>
</dbReference>
<dbReference type="RefSeq" id="WP_138788015.1">
    <property type="nucleotide sequence ID" value="NZ_JBHTGQ010000023.1"/>
</dbReference>
<accession>A0ABW2V4Z3</accession>
<sequence length="73" mass="8586">MNRFEGHIGKTIGVAAGLLLSVVYLFFGFWDMLVVGVILFLGYYFGHKSDRGEPFIPLSEWLEWLRGSWRWFR</sequence>
<keyword evidence="1" id="KW-1133">Transmembrane helix</keyword>
<reference evidence="3" key="1">
    <citation type="journal article" date="2019" name="Int. J. Syst. Evol. Microbiol.">
        <title>The Global Catalogue of Microorganisms (GCM) 10K type strain sequencing project: providing services to taxonomists for standard genome sequencing and annotation.</title>
        <authorList>
            <consortium name="The Broad Institute Genomics Platform"/>
            <consortium name="The Broad Institute Genome Sequencing Center for Infectious Disease"/>
            <person name="Wu L."/>
            <person name="Ma J."/>
        </authorList>
    </citation>
    <scope>NUCLEOTIDE SEQUENCE [LARGE SCALE GENOMIC DNA]</scope>
    <source>
        <strain evidence="3">JCM 18657</strain>
    </source>
</reference>
<evidence type="ECO:0000256" key="1">
    <source>
        <dbReference type="SAM" id="Phobius"/>
    </source>
</evidence>
<evidence type="ECO:0000313" key="3">
    <source>
        <dbReference type="Proteomes" id="UP001596528"/>
    </source>
</evidence>
<keyword evidence="3" id="KW-1185">Reference proteome</keyword>
<dbReference type="EMBL" id="JBHTGQ010000023">
    <property type="protein sequence ID" value="MFC7750371.1"/>
    <property type="molecule type" value="Genomic_DNA"/>
</dbReference>
<proteinExistence type="predicted"/>
<protein>
    <submittedName>
        <fullName evidence="2">DUF2273 domain-containing protein</fullName>
    </submittedName>
</protein>
<name>A0ABW2V4Z3_9BACL</name>
<dbReference type="InterPro" id="IPR018730">
    <property type="entry name" value="DUF2273"/>
</dbReference>
<dbReference type="Pfam" id="PF10031">
    <property type="entry name" value="DUF2273"/>
    <property type="match status" value="1"/>
</dbReference>
<evidence type="ECO:0000313" key="2">
    <source>
        <dbReference type="EMBL" id="MFC7750371.1"/>
    </source>
</evidence>
<gene>
    <name evidence="2" type="ORF">ACFQWB_10575</name>
</gene>